<name>A0A023D4L8_ACIMT</name>
<keyword evidence="3" id="KW-1185">Reference proteome</keyword>
<dbReference type="EMBL" id="BAND01000046">
    <property type="protein sequence ID" value="GAJ29087.1"/>
    <property type="molecule type" value="Genomic_DNA"/>
</dbReference>
<keyword evidence="1" id="KW-1133">Transmembrane helix</keyword>
<gene>
    <name evidence="2" type="ORF">Amme_046_016</name>
</gene>
<dbReference type="RefSeq" id="WP_042058490.1">
    <property type="nucleotide sequence ID" value="NZ_BAND01000046.1"/>
</dbReference>
<reference evidence="2 3" key="2">
    <citation type="journal article" date="2014" name="FEMS Microbiol. Lett.">
        <title>Draft genomic DNA sequence of the facultatively methylotrophic bacterium Acidomonas methanolica type strain MB58.</title>
        <authorList>
            <person name="Higashiura N."/>
            <person name="Hadano H."/>
            <person name="Hirakawa H."/>
            <person name="Matsutani M."/>
            <person name="Takabe S."/>
            <person name="Matsushita K."/>
            <person name="Azuma Y."/>
        </authorList>
    </citation>
    <scope>NUCLEOTIDE SEQUENCE [LARGE SCALE GENOMIC DNA]</scope>
    <source>
        <strain evidence="2 3">MB58</strain>
    </source>
</reference>
<dbReference type="Proteomes" id="UP000019760">
    <property type="component" value="Unassembled WGS sequence"/>
</dbReference>
<accession>A0A023D4L8</accession>
<feature type="transmembrane region" description="Helical" evidence="1">
    <location>
        <begin position="6"/>
        <end position="29"/>
    </location>
</feature>
<protein>
    <submittedName>
        <fullName evidence="2">Uncharacterized protein</fullName>
    </submittedName>
</protein>
<organism evidence="2 3">
    <name type="scientific">Acidomonas methanolica NBRC 104435</name>
    <dbReference type="NCBI Taxonomy" id="1231351"/>
    <lineage>
        <taxon>Bacteria</taxon>
        <taxon>Pseudomonadati</taxon>
        <taxon>Pseudomonadota</taxon>
        <taxon>Alphaproteobacteria</taxon>
        <taxon>Acetobacterales</taxon>
        <taxon>Acetobacteraceae</taxon>
        <taxon>Acidomonas</taxon>
    </lineage>
</organism>
<dbReference type="OrthoDB" id="7278783at2"/>
<comment type="caution">
    <text evidence="2">The sequence shown here is derived from an EMBL/GenBank/DDBJ whole genome shotgun (WGS) entry which is preliminary data.</text>
</comment>
<reference evidence="3" key="1">
    <citation type="journal article" date="2014" name="FEMS Microbiol. Lett.">
        <title>Draft Genomic DNA Sequence of the Facultatively Methylotrophic Bacterium Acidomonas methanolica type strain MB58.</title>
        <authorList>
            <person name="Higashiura N."/>
            <person name="Hadano H."/>
            <person name="Hirakawa H."/>
            <person name="Matsutani M."/>
            <person name="Takabe S."/>
            <person name="Matsushita K."/>
            <person name="Azuma Y."/>
        </authorList>
    </citation>
    <scope>NUCLEOTIDE SEQUENCE [LARGE SCALE GENOMIC DNA]</scope>
    <source>
        <strain evidence="3">MB58</strain>
    </source>
</reference>
<evidence type="ECO:0000256" key="1">
    <source>
        <dbReference type="SAM" id="Phobius"/>
    </source>
</evidence>
<keyword evidence="1" id="KW-0472">Membrane</keyword>
<evidence type="ECO:0000313" key="2">
    <source>
        <dbReference type="EMBL" id="GAJ29087.1"/>
    </source>
</evidence>
<keyword evidence="1" id="KW-0812">Transmembrane</keyword>
<proteinExistence type="predicted"/>
<sequence>MDISTLLAAIPAQFTLYPALLIIACKIVTIFVRPPASTSRWAKIFALVNMLALNIGWATNRLQIDRTGIMVPREQAAAAHAALRSAGVEQDF</sequence>
<dbReference type="AlphaFoldDB" id="A0A023D4L8"/>
<evidence type="ECO:0000313" key="3">
    <source>
        <dbReference type="Proteomes" id="UP000019760"/>
    </source>
</evidence>